<evidence type="ECO:0000259" key="3">
    <source>
        <dbReference type="Pfam" id="PF24714"/>
    </source>
</evidence>
<sequence>MVMKMEPSDIPGVLSSGLLDSDKMRPMARRFSIKIVEYIVEQFGSELTLPYLNNIINFLIKGCKDSEIHVQNSAVSTTGQISRYFLVEETYQINPDVMNIFMDPLIQFSKKESNPSIQISGIAAISSAIDGISMNIIIMNLNKLMNSLIPIMMNPSTAESCRAVVIDALRKVVVLVWTFLQETPFGSSPRMYDIGTKSLEVSEFDSDGTINGSLTPPTTWKYICGIFGGILRELHPNHTTNSKNVNVRCASLSLLTEVMVCCFVAQAGALLAAHNSNIPLQKPVDGIKSYAELIIGAINLGSKDKSPKVREVAQYCMKRLQEANEAYIPDSQDMINFSYNSTLTISNKEQRNNMNISKANRQRTLNKNFFKNATDETIVRHVSPPSNWRSNNDQENNVCDFFKDNDLDEQCSQEKSDQIGEKKNTNDCERRVHDGGSYGDSILTTTKNSEEDLIGEKESNMGTVMEEQLLNSNSSNKSSGVGCDHHINDHSTQCFCSGSNPFLLNDPTCTVGNTRCNTSHPSPLYIVAQQPVIQGQMITTYTGLPQAQNIQQQNEQIEKQAILEKKIEELTLEVKRLNSKQKELESVAHVLKMVAIHRVDSLEEKIGKLTTSLNTTVSKDVSQKLIDATEEVSNVNSKDQELTLSDFRRQIYNKAKEIVSENTY</sequence>
<evidence type="ECO:0000313" key="4">
    <source>
        <dbReference type="EMBL" id="KAK6590443.1"/>
    </source>
</evidence>
<organism evidence="4 5">
    <name type="scientific">Cryptosporidium xiaoi</name>
    <dbReference type="NCBI Taxonomy" id="659607"/>
    <lineage>
        <taxon>Eukaryota</taxon>
        <taxon>Sar</taxon>
        <taxon>Alveolata</taxon>
        <taxon>Apicomplexa</taxon>
        <taxon>Conoidasida</taxon>
        <taxon>Coccidia</taxon>
        <taxon>Eucoccidiorida</taxon>
        <taxon>Eimeriorina</taxon>
        <taxon>Cryptosporidiidae</taxon>
        <taxon>Cryptosporidium</taxon>
    </lineage>
</organism>
<dbReference type="Gene3D" id="1.25.10.10">
    <property type="entry name" value="Leucine-rich Repeat Variant"/>
    <property type="match status" value="1"/>
</dbReference>
<comment type="caution">
    <text evidence="4">The sequence shown here is derived from an EMBL/GenBank/DDBJ whole genome shotgun (WGS) entry which is preliminary data.</text>
</comment>
<dbReference type="InterPro" id="IPR011989">
    <property type="entry name" value="ARM-like"/>
</dbReference>
<dbReference type="SUPFAM" id="SSF48371">
    <property type="entry name" value="ARM repeat"/>
    <property type="match status" value="1"/>
</dbReference>
<dbReference type="Pfam" id="PF24714">
    <property type="entry name" value="TOR1L1_N"/>
    <property type="match status" value="1"/>
</dbReference>
<evidence type="ECO:0000313" key="5">
    <source>
        <dbReference type="Proteomes" id="UP001311799"/>
    </source>
</evidence>
<dbReference type="InterPro" id="IPR016024">
    <property type="entry name" value="ARM-type_fold"/>
</dbReference>
<dbReference type="EMBL" id="JAWDEY010000006">
    <property type="protein sequence ID" value="KAK6590443.1"/>
    <property type="molecule type" value="Genomic_DNA"/>
</dbReference>
<protein>
    <recommendedName>
        <fullName evidence="3">TORTIFOLIA1/SINE1-2 N-terminal domain-containing protein</fullName>
    </recommendedName>
</protein>
<keyword evidence="5" id="KW-1185">Reference proteome</keyword>
<dbReference type="Proteomes" id="UP001311799">
    <property type="component" value="Unassembled WGS sequence"/>
</dbReference>
<gene>
    <name evidence="4" type="ORF">RS030_152265</name>
</gene>
<evidence type="ECO:0000256" key="2">
    <source>
        <dbReference type="SAM" id="MobiDB-lite"/>
    </source>
</evidence>
<dbReference type="InterPro" id="IPR057600">
    <property type="entry name" value="TORTIFOLIA1/SINE1-2_N"/>
</dbReference>
<name>A0AAV9Y150_9CRYT</name>
<evidence type="ECO:0000256" key="1">
    <source>
        <dbReference type="SAM" id="Coils"/>
    </source>
</evidence>
<dbReference type="AlphaFoldDB" id="A0AAV9Y150"/>
<feature type="coiled-coil region" evidence="1">
    <location>
        <begin position="553"/>
        <end position="587"/>
    </location>
</feature>
<keyword evidence="1" id="KW-0175">Coiled coil</keyword>
<feature type="compositionally biased region" description="Basic and acidic residues" evidence="2">
    <location>
        <begin position="413"/>
        <end position="434"/>
    </location>
</feature>
<accession>A0AAV9Y150</accession>
<proteinExistence type="predicted"/>
<feature type="domain" description="TORTIFOLIA1/SINE1-2 N-terminal" evidence="3">
    <location>
        <begin position="4"/>
        <end position="173"/>
    </location>
</feature>
<reference evidence="4 5" key="1">
    <citation type="submission" date="2023-10" db="EMBL/GenBank/DDBJ databases">
        <title>Comparative genomics analysis reveals potential genetic determinants of host preference in Cryptosporidium xiaoi.</title>
        <authorList>
            <person name="Xiao L."/>
            <person name="Li J."/>
        </authorList>
    </citation>
    <scope>NUCLEOTIDE SEQUENCE [LARGE SCALE GENOMIC DNA]</scope>
    <source>
        <strain evidence="4 5">52996</strain>
    </source>
</reference>
<feature type="region of interest" description="Disordered" evidence="2">
    <location>
        <begin position="413"/>
        <end position="443"/>
    </location>
</feature>